<gene>
    <name evidence="12" type="ORF">PLOB_00016147</name>
</gene>
<feature type="transmembrane region" description="Helical" evidence="10">
    <location>
        <begin position="175"/>
        <end position="196"/>
    </location>
</feature>
<feature type="transmembrane region" description="Helical" evidence="10">
    <location>
        <begin position="58"/>
        <end position="78"/>
    </location>
</feature>
<dbReference type="SMART" id="SM01381">
    <property type="entry name" value="7TM_GPCR_Srsx"/>
    <property type="match status" value="1"/>
</dbReference>
<dbReference type="PROSITE" id="PS00237">
    <property type="entry name" value="G_PROTEIN_RECEP_F1_1"/>
    <property type="match status" value="1"/>
</dbReference>
<dbReference type="CDD" id="cd00637">
    <property type="entry name" value="7tm_classA_rhodopsin-like"/>
    <property type="match status" value="1"/>
</dbReference>
<dbReference type="EMBL" id="CALNXK010000002">
    <property type="protein sequence ID" value="CAH3033896.1"/>
    <property type="molecule type" value="Genomic_DNA"/>
</dbReference>
<comment type="similarity">
    <text evidence="9">Belongs to the G-protein coupled receptor 1 family.</text>
</comment>
<keyword evidence="13" id="KW-1185">Reference proteome</keyword>
<keyword evidence="7 9" id="KW-0675">Receptor</keyword>
<dbReference type="PRINTS" id="PR00237">
    <property type="entry name" value="GPCRRHODOPSN"/>
</dbReference>
<dbReference type="Gene3D" id="1.20.1070.10">
    <property type="entry name" value="Rhodopsin 7-helix transmembrane proteins"/>
    <property type="match status" value="1"/>
</dbReference>
<evidence type="ECO:0000256" key="10">
    <source>
        <dbReference type="SAM" id="Phobius"/>
    </source>
</evidence>
<dbReference type="Pfam" id="PF00001">
    <property type="entry name" value="7tm_1"/>
    <property type="match status" value="1"/>
</dbReference>
<evidence type="ECO:0000313" key="12">
    <source>
        <dbReference type="EMBL" id="CAH3033896.1"/>
    </source>
</evidence>
<dbReference type="InterPro" id="IPR050569">
    <property type="entry name" value="TAAR"/>
</dbReference>
<feature type="transmembrane region" description="Helical" evidence="10">
    <location>
        <begin position="233"/>
        <end position="253"/>
    </location>
</feature>
<name>A0ABN8MRI3_9CNID</name>
<feature type="transmembrane region" description="Helical" evidence="10">
    <location>
        <begin position="273"/>
        <end position="289"/>
    </location>
</feature>
<accession>A0ABN8MRI3</accession>
<feature type="domain" description="G-protein coupled receptors family 1 profile" evidence="11">
    <location>
        <begin position="38"/>
        <end position="286"/>
    </location>
</feature>
<evidence type="ECO:0000256" key="4">
    <source>
        <dbReference type="ARBA" id="ARBA00022989"/>
    </source>
</evidence>
<evidence type="ECO:0000256" key="8">
    <source>
        <dbReference type="ARBA" id="ARBA00023224"/>
    </source>
</evidence>
<proteinExistence type="inferred from homology"/>
<keyword evidence="4 10" id="KW-1133">Transmembrane helix</keyword>
<evidence type="ECO:0000256" key="1">
    <source>
        <dbReference type="ARBA" id="ARBA00004651"/>
    </source>
</evidence>
<evidence type="ECO:0000256" key="2">
    <source>
        <dbReference type="ARBA" id="ARBA00022475"/>
    </source>
</evidence>
<comment type="caution">
    <text evidence="12">The sequence shown here is derived from an EMBL/GenBank/DDBJ whole genome shotgun (WGS) entry which is preliminary data.</text>
</comment>
<organism evidence="12 13">
    <name type="scientific">Porites lobata</name>
    <dbReference type="NCBI Taxonomy" id="104759"/>
    <lineage>
        <taxon>Eukaryota</taxon>
        <taxon>Metazoa</taxon>
        <taxon>Cnidaria</taxon>
        <taxon>Anthozoa</taxon>
        <taxon>Hexacorallia</taxon>
        <taxon>Scleractinia</taxon>
        <taxon>Fungiina</taxon>
        <taxon>Poritidae</taxon>
        <taxon>Porites</taxon>
    </lineage>
</organism>
<dbReference type="PANTHER" id="PTHR24249">
    <property type="entry name" value="HISTAMINE RECEPTOR-RELATED G-PROTEIN COUPLED RECEPTOR"/>
    <property type="match status" value="1"/>
</dbReference>
<evidence type="ECO:0000313" key="13">
    <source>
        <dbReference type="Proteomes" id="UP001159405"/>
    </source>
</evidence>
<evidence type="ECO:0000259" key="11">
    <source>
        <dbReference type="PROSITE" id="PS50262"/>
    </source>
</evidence>
<evidence type="ECO:0000256" key="9">
    <source>
        <dbReference type="RuleBase" id="RU000688"/>
    </source>
</evidence>
<evidence type="ECO:0000256" key="5">
    <source>
        <dbReference type="ARBA" id="ARBA00023040"/>
    </source>
</evidence>
<feature type="transmembrane region" description="Helical" evidence="10">
    <location>
        <begin position="133"/>
        <end position="155"/>
    </location>
</feature>
<dbReference type="SUPFAM" id="SSF81321">
    <property type="entry name" value="Family A G protein-coupled receptor-like"/>
    <property type="match status" value="1"/>
</dbReference>
<keyword evidence="2" id="KW-1003">Cell membrane</keyword>
<feature type="transmembrane region" description="Helical" evidence="10">
    <location>
        <begin position="90"/>
        <end position="112"/>
    </location>
</feature>
<sequence length="320" mass="36268">MENANISNKTALTPKFDDGVEIWYWFLRGIIGLAILAGNGPVIYLIATRHRLQTTSNWFILSLSVADLLVGVFVIPVSTSCSLLTNCNDAVMILFFDLLLFVSIGNMCAMTADRYLSVIKPLTYFQNMTSSRVFQWIVAAWMIPISFSVIPFAWITSKSAERKKRAEMIYGTTQIVSFNILPCVVMLLIYGHIFVVSRKHSRQIRALCVEHNAGRSRALNSRRMKQERSATRVFGLVLLIFVLCWLISAYRHFCSYFKLSCPMSSGTVLSSRLLMVANSAINPFIYALLKEDIKREVKRKLCRRRGEVEAFTSSLQSGSR</sequence>
<dbReference type="PROSITE" id="PS50262">
    <property type="entry name" value="G_PROTEIN_RECEP_F1_2"/>
    <property type="match status" value="1"/>
</dbReference>
<dbReference type="InterPro" id="IPR017452">
    <property type="entry name" value="GPCR_Rhodpsn_7TM"/>
</dbReference>
<keyword evidence="8 9" id="KW-0807">Transducer</keyword>
<dbReference type="Proteomes" id="UP001159405">
    <property type="component" value="Unassembled WGS sequence"/>
</dbReference>
<evidence type="ECO:0000256" key="6">
    <source>
        <dbReference type="ARBA" id="ARBA00023136"/>
    </source>
</evidence>
<feature type="transmembrane region" description="Helical" evidence="10">
    <location>
        <begin position="22"/>
        <end position="46"/>
    </location>
</feature>
<evidence type="ECO:0000256" key="3">
    <source>
        <dbReference type="ARBA" id="ARBA00022692"/>
    </source>
</evidence>
<keyword evidence="3 9" id="KW-0812">Transmembrane</keyword>
<keyword evidence="5 9" id="KW-0297">G-protein coupled receptor</keyword>
<reference evidence="12 13" key="1">
    <citation type="submission" date="2022-05" db="EMBL/GenBank/DDBJ databases">
        <authorList>
            <consortium name="Genoscope - CEA"/>
            <person name="William W."/>
        </authorList>
    </citation>
    <scope>NUCLEOTIDE SEQUENCE [LARGE SCALE GENOMIC DNA]</scope>
</reference>
<dbReference type="InterPro" id="IPR000276">
    <property type="entry name" value="GPCR_Rhodpsn"/>
</dbReference>
<protein>
    <recommendedName>
        <fullName evidence="11">G-protein coupled receptors family 1 profile domain-containing protein</fullName>
    </recommendedName>
</protein>
<keyword evidence="6 10" id="KW-0472">Membrane</keyword>
<dbReference type="PANTHER" id="PTHR24249:SF372">
    <property type="entry name" value="G-PROTEIN COUPLED RECEPTORS FAMILY 1 PROFILE DOMAIN-CONTAINING PROTEIN"/>
    <property type="match status" value="1"/>
</dbReference>
<evidence type="ECO:0000256" key="7">
    <source>
        <dbReference type="ARBA" id="ARBA00023170"/>
    </source>
</evidence>
<comment type="subcellular location">
    <subcellularLocation>
        <location evidence="1">Cell membrane</location>
        <topology evidence="1">Multi-pass membrane protein</topology>
    </subcellularLocation>
</comment>